<keyword evidence="2" id="KW-1003">Cell membrane</keyword>
<evidence type="ECO:0000256" key="3">
    <source>
        <dbReference type="ARBA" id="ARBA00022729"/>
    </source>
</evidence>
<proteinExistence type="predicted"/>
<keyword evidence="3" id="KW-0732">Signal</keyword>
<evidence type="ECO:0000313" key="10">
    <source>
        <dbReference type="Proteomes" id="UP001529510"/>
    </source>
</evidence>
<evidence type="ECO:0000256" key="6">
    <source>
        <dbReference type="ARBA" id="ARBA00023157"/>
    </source>
</evidence>
<dbReference type="GO" id="GO:0005886">
    <property type="term" value="C:plasma membrane"/>
    <property type="evidence" value="ECO:0007669"/>
    <property type="project" value="UniProtKB-SubCell"/>
</dbReference>
<protein>
    <recommendedName>
        <fullName evidence="8">Ig-like domain-containing protein</fullName>
    </recommendedName>
</protein>
<dbReference type="Proteomes" id="UP001529510">
    <property type="component" value="Unassembled WGS sequence"/>
</dbReference>
<name>A0ABD0NZK6_CIRMR</name>
<dbReference type="Gene3D" id="2.60.40.10">
    <property type="entry name" value="Immunoglobulins"/>
    <property type="match status" value="1"/>
</dbReference>
<keyword evidence="5" id="KW-0472">Membrane</keyword>
<feature type="non-terminal residue" evidence="9">
    <location>
        <position position="1"/>
    </location>
</feature>
<dbReference type="SMART" id="SM00406">
    <property type="entry name" value="IGv"/>
    <property type="match status" value="1"/>
</dbReference>
<evidence type="ECO:0000256" key="1">
    <source>
        <dbReference type="ARBA" id="ARBA00004236"/>
    </source>
</evidence>
<keyword evidence="7" id="KW-0325">Glycoprotein</keyword>
<dbReference type="InterPro" id="IPR036179">
    <property type="entry name" value="Ig-like_dom_sf"/>
</dbReference>
<dbReference type="PANTHER" id="PTHR19433:SF111">
    <property type="entry name" value="T CELL RECEPTOR ALPHA VARIABLE 4"/>
    <property type="match status" value="1"/>
</dbReference>
<dbReference type="InterPro" id="IPR013783">
    <property type="entry name" value="Ig-like_fold"/>
</dbReference>
<dbReference type="GO" id="GO:0002376">
    <property type="term" value="P:immune system process"/>
    <property type="evidence" value="ECO:0007669"/>
    <property type="project" value="UniProtKB-KW"/>
</dbReference>
<keyword evidence="6" id="KW-1015">Disulfide bond</keyword>
<evidence type="ECO:0000313" key="9">
    <source>
        <dbReference type="EMBL" id="KAL0167318.1"/>
    </source>
</evidence>
<feature type="non-terminal residue" evidence="9">
    <location>
        <position position="115"/>
    </location>
</feature>
<sequence>ASVQGFSDLLRVRMGESISLNCSMTNRYEIAWYHLRSEQQLDLLISAEKGESGRRLLTNYNLNSIRLKLTADTWVTRATLVISGVTASDSGLYFCGTKSDAPEMFFDKPIRLEIE</sequence>
<dbReference type="PROSITE" id="PS50835">
    <property type="entry name" value="IG_LIKE"/>
    <property type="match status" value="1"/>
</dbReference>
<evidence type="ECO:0000256" key="7">
    <source>
        <dbReference type="ARBA" id="ARBA00023180"/>
    </source>
</evidence>
<reference evidence="9 10" key="1">
    <citation type="submission" date="2024-05" db="EMBL/GenBank/DDBJ databases">
        <title>Genome sequencing and assembly of Indian major carp, Cirrhinus mrigala (Hamilton, 1822).</title>
        <authorList>
            <person name="Mohindra V."/>
            <person name="Chowdhury L.M."/>
            <person name="Lal K."/>
            <person name="Jena J.K."/>
        </authorList>
    </citation>
    <scope>NUCLEOTIDE SEQUENCE [LARGE SCALE GENOMIC DNA]</scope>
    <source>
        <strain evidence="9">CM1030</strain>
        <tissue evidence="9">Blood</tissue>
    </source>
</reference>
<dbReference type="SUPFAM" id="SSF48726">
    <property type="entry name" value="Immunoglobulin"/>
    <property type="match status" value="1"/>
</dbReference>
<dbReference type="Pfam" id="PF07686">
    <property type="entry name" value="V-set"/>
    <property type="match status" value="1"/>
</dbReference>
<evidence type="ECO:0000259" key="8">
    <source>
        <dbReference type="PROSITE" id="PS50835"/>
    </source>
</evidence>
<dbReference type="AlphaFoldDB" id="A0ABD0NZK6"/>
<dbReference type="InterPro" id="IPR003599">
    <property type="entry name" value="Ig_sub"/>
</dbReference>
<keyword evidence="10" id="KW-1185">Reference proteome</keyword>
<keyword evidence="4" id="KW-0391">Immunity</keyword>
<dbReference type="InterPro" id="IPR013106">
    <property type="entry name" value="Ig_V-set"/>
</dbReference>
<organism evidence="9 10">
    <name type="scientific">Cirrhinus mrigala</name>
    <name type="common">Mrigala</name>
    <dbReference type="NCBI Taxonomy" id="683832"/>
    <lineage>
        <taxon>Eukaryota</taxon>
        <taxon>Metazoa</taxon>
        <taxon>Chordata</taxon>
        <taxon>Craniata</taxon>
        <taxon>Vertebrata</taxon>
        <taxon>Euteleostomi</taxon>
        <taxon>Actinopterygii</taxon>
        <taxon>Neopterygii</taxon>
        <taxon>Teleostei</taxon>
        <taxon>Ostariophysi</taxon>
        <taxon>Cypriniformes</taxon>
        <taxon>Cyprinidae</taxon>
        <taxon>Labeoninae</taxon>
        <taxon>Labeonini</taxon>
        <taxon>Cirrhinus</taxon>
    </lineage>
</organism>
<evidence type="ECO:0000256" key="5">
    <source>
        <dbReference type="ARBA" id="ARBA00023136"/>
    </source>
</evidence>
<evidence type="ECO:0000256" key="4">
    <source>
        <dbReference type="ARBA" id="ARBA00022859"/>
    </source>
</evidence>
<dbReference type="SMART" id="SM00409">
    <property type="entry name" value="IG"/>
    <property type="match status" value="1"/>
</dbReference>
<dbReference type="PANTHER" id="PTHR19433">
    <property type="entry name" value="T-CELL RECEPTOR ALPHA CHAIN V REGION-RELATED"/>
    <property type="match status" value="1"/>
</dbReference>
<comment type="caution">
    <text evidence="9">The sequence shown here is derived from an EMBL/GenBank/DDBJ whole genome shotgun (WGS) entry which is preliminary data.</text>
</comment>
<dbReference type="InterPro" id="IPR052051">
    <property type="entry name" value="TCR_complex_component"/>
</dbReference>
<accession>A0ABD0NZK6</accession>
<comment type="subcellular location">
    <subcellularLocation>
        <location evidence="1">Cell membrane</location>
    </subcellularLocation>
</comment>
<gene>
    <name evidence="9" type="ORF">M9458_039162</name>
</gene>
<dbReference type="EMBL" id="JAMKFB020000019">
    <property type="protein sequence ID" value="KAL0167318.1"/>
    <property type="molecule type" value="Genomic_DNA"/>
</dbReference>
<evidence type="ECO:0000256" key="2">
    <source>
        <dbReference type="ARBA" id="ARBA00022475"/>
    </source>
</evidence>
<dbReference type="InterPro" id="IPR007110">
    <property type="entry name" value="Ig-like_dom"/>
</dbReference>
<feature type="domain" description="Ig-like" evidence="8">
    <location>
        <begin position="15"/>
        <end position="95"/>
    </location>
</feature>